<dbReference type="Proteomes" id="UP000800097">
    <property type="component" value="Unassembled WGS sequence"/>
</dbReference>
<accession>A0A6A6JCH4</accession>
<feature type="compositionally biased region" description="Polar residues" evidence="1">
    <location>
        <begin position="1"/>
        <end position="11"/>
    </location>
</feature>
<dbReference type="OrthoDB" id="5372935at2759"/>
<sequence>MPPPRRQSSPELGNLAVGLQYNKNGRPIRRRKRRADHDFVDSSILQLGEDDITEAPSDDEDTEAPRKGRKRQKRSPSPTPPPLNPVIYNEDPDEPSDNERMGGWSACKLPKAAIELTFNIPLGFHGPLVVKMDKDILNALQKTCCDVGPLPQRASSTAMTRAKTKKPHGFKVLPAELRNKIYEMLFVADGTLSFHNPHNFCRSAQFLRTCKLVWREGCSVLYGQNKFVFHRNRNQRSPFWEPNPKEIGYQDFRLFLKTIGPDNLACIRDVTIHLEDAGQAATPYLSSQEARRYVNDGHLIDCLRILRSAELRKLTLYFSGRRSLARTDVKFLSHLERVKADEVDIPFRFHSYSHQKIHLDVEKELVELMKRKKKLYPELH</sequence>
<dbReference type="AlphaFoldDB" id="A0A6A6JCH4"/>
<dbReference type="EMBL" id="ML986506">
    <property type="protein sequence ID" value="KAF2273967.1"/>
    <property type="molecule type" value="Genomic_DNA"/>
</dbReference>
<protein>
    <recommendedName>
        <fullName evidence="4">F-box domain-containing protein</fullName>
    </recommendedName>
</protein>
<reference evidence="2" key="1">
    <citation type="journal article" date="2020" name="Stud. Mycol.">
        <title>101 Dothideomycetes genomes: a test case for predicting lifestyles and emergence of pathogens.</title>
        <authorList>
            <person name="Haridas S."/>
            <person name="Albert R."/>
            <person name="Binder M."/>
            <person name="Bloem J."/>
            <person name="Labutti K."/>
            <person name="Salamov A."/>
            <person name="Andreopoulos B."/>
            <person name="Baker S."/>
            <person name="Barry K."/>
            <person name="Bills G."/>
            <person name="Bluhm B."/>
            <person name="Cannon C."/>
            <person name="Castanera R."/>
            <person name="Culley D."/>
            <person name="Daum C."/>
            <person name="Ezra D."/>
            <person name="Gonzalez J."/>
            <person name="Henrissat B."/>
            <person name="Kuo A."/>
            <person name="Liang C."/>
            <person name="Lipzen A."/>
            <person name="Lutzoni F."/>
            <person name="Magnuson J."/>
            <person name="Mondo S."/>
            <person name="Nolan M."/>
            <person name="Ohm R."/>
            <person name="Pangilinan J."/>
            <person name="Park H.-J."/>
            <person name="Ramirez L."/>
            <person name="Alfaro M."/>
            <person name="Sun H."/>
            <person name="Tritt A."/>
            <person name="Yoshinaga Y."/>
            <person name="Zwiers L.-H."/>
            <person name="Turgeon B."/>
            <person name="Goodwin S."/>
            <person name="Spatafora J."/>
            <person name="Crous P."/>
            <person name="Grigoriev I."/>
        </authorList>
    </citation>
    <scope>NUCLEOTIDE SEQUENCE</scope>
    <source>
        <strain evidence="2">CBS 379.55</strain>
    </source>
</reference>
<evidence type="ECO:0008006" key="4">
    <source>
        <dbReference type="Google" id="ProtNLM"/>
    </source>
</evidence>
<dbReference type="PANTHER" id="PTHR42085:SF1">
    <property type="entry name" value="F-BOX DOMAIN-CONTAINING PROTEIN"/>
    <property type="match status" value="1"/>
</dbReference>
<name>A0A6A6JCH4_WESOR</name>
<gene>
    <name evidence="2" type="ORF">EI97DRAFT_435615</name>
</gene>
<feature type="region of interest" description="Disordered" evidence="1">
    <location>
        <begin position="1"/>
        <end position="100"/>
    </location>
</feature>
<dbReference type="PANTHER" id="PTHR42085">
    <property type="entry name" value="F-BOX DOMAIN-CONTAINING PROTEIN"/>
    <property type="match status" value="1"/>
</dbReference>
<evidence type="ECO:0000313" key="3">
    <source>
        <dbReference type="Proteomes" id="UP000800097"/>
    </source>
</evidence>
<evidence type="ECO:0000313" key="2">
    <source>
        <dbReference type="EMBL" id="KAF2273967.1"/>
    </source>
</evidence>
<organism evidence="2 3">
    <name type="scientific">Westerdykella ornata</name>
    <dbReference type="NCBI Taxonomy" id="318751"/>
    <lineage>
        <taxon>Eukaryota</taxon>
        <taxon>Fungi</taxon>
        <taxon>Dikarya</taxon>
        <taxon>Ascomycota</taxon>
        <taxon>Pezizomycotina</taxon>
        <taxon>Dothideomycetes</taxon>
        <taxon>Pleosporomycetidae</taxon>
        <taxon>Pleosporales</taxon>
        <taxon>Sporormiaceae</taxon>
        <taxon>Westerdykella</taxon>
    </lineage>
</organism>
<dbReference type="InterPro" id="IPR038883">
    <property type="entry name" value="AN11006-like"/>
</dbReference>
<dbReference type="GeneID" id="54552078"/>
<dbReference type="RefSeq" id="XP_033651506.1">
    <property type="nucleotide sequence ID" value="XM_033798903.1"/>
</dbReference>
<proteinExistence type="predicted"/>
<feature type="compositionally biased region" description="Acidic residues" evidence="1">
    <location>
        <begin position="48"/>
        <end position="62"/>
    </location>
</feature>
<evidence type="ECO:0000256" key="1">
    <source>
        <dbReference type="SAM" id="MobiDB-lite"/>
    </source>
</evidence>
<keyword evidence="3" id="KW-1185">Reference proteome</keyword>